<sequence>MMKAYQEFWTKMFVWRATATRKQYWIPVIVNYLIGGILMGIVEKIQGHNIEDIYNLTDLSVNTTVKVIGLLVWVATLTIQARRLHDTNRSAGWIFIQLVPVIGTVWFFVLMLLPTATTSRWHDNQSYVY</sequence>
<dbReference type="PANTHER" id="PTHR34980">
    <property type="entry name" value="INNER MEMBRANE PROTEIN-RELATED-RELATED"/>
    <property type="match status" value="1"/>
</dbReference>
<feature type="transmembrane region" description="Helical" evidence="1">
    <location>
        <begin position="93"/>
        <end position="113"/>
    </location>
</feature>
<dbReference type="GO" id="GO:0005886">
    <property type="term" value="C:plasma membrane"/>
    <property type="evidence" value="ECO:0007669"/>
    <property type="project" value="TreeGrafter"/>
</dbReference>
<feature type="transmembrane region" description="Helical" evidence="1">
    <location>
        <begin position="24"/>
        <end position="42"/>
    </location>
</feature>
<dbReference type="Proteomes" id="UP000590460">
    <property type="component" value="Unassembled WGS sequence"/>
</dbReference>
<gene>
    <name evidence="2" type="ORF">D0501_00665</name>
    <name evidence="3" type="ORF">HF966_02960</name>
</gene>
<dbReference type="Proteomes" id="UP001525857">
    <property type="component" value="Unassembled WGS sequence"/>
</dbReference>
<dbReference type="Pfam" id="PF05656">
    <property type="entry name" value="DUF805"/>
    <property type="match status" value="1"/>
</dbReference>
<evidence type="ECO:0000313" key="3">
    <source>
        <dbReference type="EMBL" id="NKZ18131.1"/>
    </source>
</evidence>
<dbReference type="PANTHER" id="PTHR34980:SF2">
    <property type="entry name" value="INNER MEMBRANE PROTEIN YHAH-RELATED"/>
    <property type="match status" value="1"/>
</dbReference>
<reference evidence="2 5" key="1">
    <citation type="submission" date="2018-08" db="EMBL/GenBank/DDBJ databases">
        <title>Draft genome sequences of Leuconostoc spp. and Weissella spp. with biocontrol potential.</title>
        <authorList>
            <person name="Lo R."/>
            <person name="Ho V.T.T."/>
            <person name="Turner M.S."/>
        </authorList>
    </citation>
    <scope>NUCLEOTIDE SEQUENCE [LARGE SCALE GENOMIC DNA]</scope>
    <source>
        <strain evidence="2 5">733</strain>
    </source>
</reference>
<keyword evidence="1" id="KW-0472">Membrane</keyword>
<keyword evidence="5" id="KW-1185">Reference proteome</keyword>
<comment type="caution">
    <text evidence="3">The sequence shown here is derived from an EMBL/GenBank/DDBJ whole genome shotgun (WGS) entry which is preliminary data.</text>
</comment>
<organism evidence="3 4">
    <name type="scientific">Leuconostoc holzapfelii</name>
    <dbReference type="NCBI Taxonomy" id="434464"/>
    <lineage>
        <taxon>Bacteria</taxon>
        <taxon>Bacillati</taxon>
        <taxon>Bacillota</taxon>
        <taxon>Bacilli</taxon>
        <taxon>Lactobacillales</taxon>
        <taxon>Lactobacillaceae</taxon>
        <taxon>Leuconostoc</taxon>
    </lineage>
</organism>
<evidence type="ECO:0000256" key="1">
    <source>
        <dbReference type="SAM" id="Phobius"/>
    </source>
</evidence>
<keyword evidence="1" id="KW-1133">Transmembrane helix</keyword>
<proteinExistence type="predicted"/>
<dbReference type="AlphaFoldDB" id="A0A846ZFY9"/>
<evidence type="ECO:0000313" key="2">
    <source>
        <dbReference type="EMBL" id="MCT8388619.1"/>
    </source>
</evidence>
<dbReference type="RefSeq" id="WP_168676464.1">
    <property type="nucleotide sequence ID" value="NZ_BPKV01000004.1"/>
</dbReference>
<keyword evidence="1" id="KW-0812">Transmembrane</keyword>
<evidence type="ECO:0000313" key="4">
    <source>
        <dbReference type="Proteomes" id="UP000590460"/>
    </source>
</evidence>
<accession>A0A846ZFY9</accession>
<reference evidence="3 4" key="2">
    <citation type="submission" date="2020-04" db="EMBL/GenBank/DDBJ databases">
        <title>MicrobeNet Type strains.</title>
        <authorList>
            <person name="Nicholson A.C."/>
        </authorList>
    </citation>
    <scope>NUCLEOTIDE SEQUENCE [LARGE SCALE GENOMIC DNA]</scope>
    <source>
        <strain evidence="3 4">CCUG 54536</strain>
    </source>
</reference>
<protein>
    <submittedName>
        <fullName evidence="3">DUF805 domain-containing protein</fullName>
    </submittedName>
</protein>
<dbReference type="EMBL" id="QVOV01000001">
    <property type="protein sequence ID" value="MCT8388619.1"/>
    <property type="molecule type" value="Genomic_DNA"/>
</dbReference>
<name>A0A846ZFY9_9LACO</name>
<dbReference type="InterPro" id="IPR008523">
    <property type="entry name" value="DUF805"/>
</dbReference>
<evidence type="ECO:0000313" key="5">
    <source>
        <dbReference type="Proteomes" id="UP001525857"/>
    </source>
</evidence>
<feature type="transmembrane region" description="Helical" evidence="1">
    <location>
        <begin position="63"/>
        <end position="81"/>
    </location>
</feature>
<dbReference type="EMBL" id="JAAXPO010000003">
    <property type="protein sequence ID" value="NKZ18131.1"/>
    <property type="molecule type" value="Genomic_DNA"/>
</dbReference>